<dbReference type="CDD" id="cd07040">
    <property type="entry name" value="HP"/>
    <property type="match status" value="1"/>
</dbReference>
<protein>
    <submittedName>
        <fullName evidence="1">Histidine phosphatase superfamily</fullName>
    </submittedName>
</protein>
<name>A0A1Y1U7C2_9TREE</name>
<comment type="caution">
    <text evidence="1">The sequence shown here is derived from an EMBL/GenBank/DDBJ whole genome shotgun (WGS) entry which is preliminary data.</text>
</comment>
<dbReference type="InParanoid" id="A0A1Y1U7C2"/>
<dbReference type="EMBL" id="NBSH01000016">
    <property type="protein sequence ID" value="ORX33923.1"/>
    <property type="molecule type" value="Genomic_DNA"/>
</dbReference>
<dbReference type="PANTHER" id="PTHR16469:SF51">
    <property type="entry name" value="TRANSCRIPTION FACTOR TAU 55 KDA SUBUNIT"/>
    <property type="match status" value="1"/>
</dbReference>
<dbReference type="Gene3D" id="3.40.50.1240">
    <property type="entry name" value="Phosphoglycerate mutase-like"/>
    <property type="match status" value="1"/>
</dbReference>
<dbReference type="GeneID" id="33558845"/>
<dbReference type="Pfam" id="PF00300">
    <property type="entry name" value="His_Phos_1"/>
    <property type="match status" value="1"/>
</dbReference>
<dbReference type="Proteomes" id="UP000193218">
    <property type="component" value="Unassembled WGS sequence"/>
</dbReference>
<organism evidence="1 2">
    <name type="scientific">Kockovaella imperatae</name>
    <dbReference type="NCBI Taxonomy" id="4999"/>
    <lineage>
        <taxon>Eukaryota</taxon>
        <taxon>Fungi</taxon>
        <taxon>Dikarya</taxon>
        <taxon>Basidiomycota</taxon>
        <taxon>Agaricomycotina</taxon>
        <taxon>Tremellomycetes</taxon>
        <taxon>Tremellales</taxon>
        <taxon>Cuniculitremaceae</taxon>
        <taxon>Kockovaella</taxon>
    </lineage>
</organism>
<keyword evidence="2" id="KW-1185">Reference proteome</keyword>
<accession>A0A1Y1U7C2</accession>
<gene>
    <name evidence="1" type="ORF">BD324DRAFT_637717</name>
</gene>
<dbReference type="AlphaFoldDB" id="A0A1Y1U7C2"/>
<evidence type="ECO:0000313" key="1">
    <source>
        <dbReference type="EMBL" id="ORX33923.1"/>
    </source>
</evidence>
<proteinExistence type="predicted"/>
<dbReference type="OrthoDB" id="414418at2759"/>
<evidence type="ECO:0000313" key="2">
    <source>
        <dbReference type="Proteomes" id="UP000193218"/>
    </source>
</evidence>
<dbReference type="InterPro" id="IPR051710">
    <property type="entry name" value="Phosphatase_SH3-domain"/>
</dbReference>
<dbReference type="RefSeq" id="XP_021868211.1">
    <property type="nucleotide sequence ID" value="XM_022017036.1"/>
</dbReference>
<dbReference type="InterPro" id="IPR013078">
    <property type="entry name" value="His_Pase_superF_clade-1"/>
</dbReference>
<dbReference type="STRING" id="4999.A0A1Y1U7C2"/>
<dbReference type="PANTHER" id="PTHR16469">
    <property type="entry name" value="UBIQUITIN-ASSOCIATED AND SH3 DOMAIN-CONTAINING BA-RELATED"/>
    <property type="match status" value="1"/>
</dbReference>
<reference evidence="1 2" key="1">
    <citation type="submission" date="2017-03" db="EMBL/GenBank/DDBJ databases">
        <title>Widespread Adenine N6-methylation of Active Genes in Fungi.</title>
        <authorList>
            <consortium name="DOE Joint Genome Institute"/>
            <person name="Mondo S.J."/>
            <person name="Dannebaum R.O."/>
            <person name="Kuo R.C."/>
            <person name="Louie K.B."/>
            <person name="Bewick A.J."/>
            <person name="Labutti K."/>
            <person name="Haridas S."/>
            <person name="Kuo A."/>
            <person name="Salamov A."/>
            <person name="Ahrendt S.R."/>
            <person name="Lau R."/>
            <person name="Bowen B.P."/>
            <person name="Lipzen A."/>
            <person name="Sullivan W."/>
            <person name="Andreopoulos W.B."/>
            <person name="Clum A."/>
            <person name="Lindquist E."/>
            <person name="Daum C."/>
            <person name="Northen T.R."/>
            <person name="Ramamoorthy G."/>
            <person name="Schmitz R.J."/>
            <person name="Gryganskyi A."/>
            <person name="Culley D."/>
            <person name="Magnuson J."/>
            <person name="James T.Y."/>
            <person name="O'Malley M.A."/>
            <person name="Stajich J.E."/>
            <person name="Spatafora J.W."/>
            <person name="Visel A."/>
            <person name="Grigoriev I.V."/>
        </authorList>
    </citation>
    <scope>NUCLEOTIDE SEQUENCE [LARGE SCALE GENOMIC DNA]</scope>
    <source>
        <strain evidence="1 2">NRRL Y-17943</strain>
    </source>
</reference>
<dbReference type="InterPro" id="IPR029033">
    <property type="entry name" value="His_PPase_superfam"/>
</dbReference>
<dbReference type="SUPFAM" id="SSF53254">
    <property type="entry name" value="Phosphoglycerate mutase-like"/>
    <property type="match status" value="1"/>
</dbReference>
<sequence>MIRTIYISRHGARQDWINPDDSISVTGMYHDPSLSEYGLSQVEELGDFLSHPVDDLPVPDMIFSSGFYRCLQTARPLAAKLGKPVHVELGVGEWFSKASEGSGLHSRPHAVETLSKHFAPTMLEPRYKSTVYPSRRGEDVEELRQRIKLFLGAFIKRIESEYPDVQTISIIAHAATVIVMGQVLLDDETKNIKAGTASTSCYTRDNADGPWAQRLNGETSYLSGGEVRNWSFDEVKYRDGKVIEDRGDGKPFTEVDELPVGLGKDFERYSQ</sequence>